<gene>
    <name evidence="1" type="ORF">AB0L16_25970</name>
</gene>
<proteinExistence type="predicted"/>
<reference evidence="1 2" key="1">
    <citation type="submission" date="2024-06" db="EMBL/GenBank/DDBJ databases">
        <title>The Natural Products Discovery Center: Release of the First 8490 Sequenced Strains for Exploring Actinobacteria Biosynthetic Diversity.</title>
        <authorList>
            <person name="Kalkreuter E."/>
            <person name="Kautsar S.A."/>
            <person name="Yang D."/>
            <person name="Bader C.D."/>
            <person name="Teijaro C.N."/>
            <person name="Fluegel L."/>
            <person name="Davis C.M."/>
            <person name="Simpson J.R."/>
            <person name="Lauterbach L."/>
            <person name="Steele A.D."/>
            <person name="Gui C."/>
            <person name="Meng S."/>
            <person name="Li G."/>
            <person name="Viehrig K."/>
            <person name="Ye F."/>
            <person name="Su P."/>
            <person name="Kiefer A.F."/>
            <person name="Nichols A."/>
            <person name="Cepeda A.J."/>
            <person name="Yan W."/>
            <person name="Fan B."/>
            <person name="Jiang Y."/>
            <person name="Adhikari A."/>
            <person name="Zheng C.-J."/>
            <person name="Schuster L."/>
            <person name="Cowan T.M."/>
            <person name="Smanski M.J."/>
            <person name="Chevrette M.G."/>
            <person name="De Carvalho L.P.S."/>
            <person name="Shen B."/>
        </authorList>
    </citation>
    <scope>NUCLEOTIDE SEQUENCE [LARGE SCALE GENOMIC DNA]</scope>
    <source>
        <strain evidence="1 2">NPDC052347</strain>
    </source>
</reference>
<keyword evidence="2" id="KW-1185">Reference proteome</keyword>
<name>A0ABV3K7P6_STRON</name>
<evidence type="ECO:0000313" key="2">
    <source>
        <dbReference type="Proteomes" id="UP001552594"/>
    </source>
</evidence>
<protein>
    <submittedName>
        <fullName evidence="1">Uncharacterized protein</fullName>
    </submittedName>
</protein>
<evidence type="ECO:0000313" key="1">
    <source>
        <dbReference type="EMBL" id="MEV5509845.1"/>
    </source>
</evidence>
<accession>A0ABV3K7P6</accession>
<dbReference type="EMBL" id="JBFAUK010000024">
    <property type="protein sequence ID" value="MEV5509845.1"/>
    <property type="molecule type" value="Genomic_DNA"/>
</dbReference>
<dbReference type="Proteomes" id="UP001552594">
    <property type="component" value="Unassembled WGS sequence"/>
</dbReference>
<dbReference type="RefSeq" id="WP_109281778.1">
    <property type="nucleotide sequence ID" value="NZ_JBFAUK010000024.1"/>
</dbReference>
<sequence>MTALLRPGLVLLAALHSVLGGWALFLPQSFYRDFPAPGHAWVAMFPPYNEHLLRDYGGLNLAFALIFGACAIRPERLVVRVSLLGYECYALPHLLFHLGHLRHFRAADAVGQTASLTLTAIAPPLLLTLSYAGATRPMADNR</sequence>
<comment type="caution">
    <text evidence="1">The sequence shown here is derived from an EMBL/GenBank/DDBJ whole genome shotgun (WGS) entry which is preliminary data.</text>
</comment>
<organism evidence="1 2">
    <name type="scientific">Streptomyces orinoci</name>
    <name type="common">Streptoverticillium orinoci</name>
    <dbReference type="NCBI Taxonomy" id="67339"/>
    <lineage>
        <taxon>Bacteria</taxon>
        <taxon>Bacillati</taxon>
        <taxon>Actinomycetota</taxon>
        <taxon>Actinomycetes</taxon>
        <taxon>Kitasatosporales</taxon>
        <taxon>Streptomycetaceae</taxon>
        <taxon>Streptomyces</taxon>
    </lineage>
</organism>